<dbReference type="InterPro" id="IPR000620">
    <property type="entry name" value="EamA_dom"/>
</dbReference>
<accession>A0A2U2DWE3</accession>
<organism evidence="3 4">
    <name type="scientific">Metarhizobium album</name>
    <dbReference type="NCBI Taxonomy" id="2182425"/>
    <lineage>
        <taxon>Bacteria</taxon>
        <taxon>Pseudomonadati</taxon>
        <taxon>Pseudomonadota</taxon>
        <taxon>Alphaproteobacteria</taxon>
        <taxon>Hyphomicrobiales</taxon>
        <taxon>Rhizobiaceae</taxon>
        <taxon>Metarhizobium</taxon>
    </lineage>
</organism>
<dbReference type="InterPro" id="IPR037185">
    <property type="entry name" value="EmrE-like"/>
</dbReference>
<dbReference type="Proteomes" id="UP000245252">
    <property type="component" value="Unassembled WGS sequence"/>
</dbReference>
<protein>
    <submittedName>
        <fullName evidence="3">EamA family transporter</fullName>
    </submittedName>
</protein>
<feature type="transmembrane region" description="Helical" evidence="1">
    <location>
        <begin position="208"/>
        <end position="228"/>
    </location>
</feature>
<keyword evidence="1" id="KW-0472">Membrane</keyword>
<sequence>MSLKSRGYIFALVAIVIFAMQDGISKHLGGAYPPIFITMLRFWAFAVFAVVLASRTSGSLRKAAATKRPFLQVSRGILLAVQIVIAITSFAVVGLAYTQAIFASGPLIVALLSMPLLGERVGWRRWTAICAGLVGVLIILAPQDGIPRLTVLIPLVAAVIFALYVITTRMASRDDPAMTSFFYTGVGGAAVMTLIGPFFWTWMSPGDWLWMLLLCMTGISSHYFLIRAYDILDAAAAQPLMYLQLVFASIMGTTVFGETLTINMIAGSIVVVAAGIFTVWRESVVARRAAAKAE</sequence>
<keyword evidence="1" id="KW-0812">Transmembrane</keyword>
<feature type="transmembrane region" description="Helical" evidence="1">
    <location>
        <begin position="7"/>
        <end position="25"/>
    </location>
</feature>
<dbReference type="RefSeq" id="WP_109457729.1">
    <property type="nucleotide sequence ID" value="NZ_QFBC01000002.1"/>
</dbReference>
<feature type="transmembrane region" description="Helical" evidence="1">
    <location>
        <begin position="100"/>
        <end position="118"/>
    </location>
</feature>
<keyword evidence="4" id="KW-1185">Reference proteome</keyword>
<evidence type="ECO:0000313" key="4">
    <source>
        <dbReference type="Proteomes" id="UP000245252"/>
    </source>
</evidence>
<reference evidence="3 4" key="1">
    <citation type="submission" date="2018-05" db="EMBL/GenBank/DDBJ databases">
        <title>The draft genome of strain NS-104.</title>
        <authorList>
            <person name="Hang P."/>
            <person name="Jiang J."/>
        </authorList>
    </citation>
    <scope>NUCLEOTIDE SEQUENCE [LARGE SCALE GENOMIC DNA]</scope>
    <source>
        <strain evidence="3 4">NS-104</strain>
    </source>
</reference>
<dbReference type="GO" id="GO:0016020">
    <property type="term" value="C:membrane"/>
    <property type="evidence" value="ECO:0007669"/>
    <property type="project" value="InterPro"/>
</dbReference>
<feature type="transmembrane region" description="Helical" evidence="1">
    <location>
        <begin position="73"/>
        <end position="94"/>
    </location>
</feature>
<feature type="transmembrane region" description="Helical" evidence="1">
    <location>
        <begin position="31"/>
        <end position="52"/>
    </location>
</feature>
<dbReference type="AlphaFoldDB" id="A0A2U2DWE3"/>
<evidence type="ECO:0000313" key="3">
    <source>
        <dbReference type="EMBL" id="PWE57626.1"/>
    </source>
</evidence>
<dbReference type="OrthoDB" id="9815809at2"/>
<feature type="transmembrane region" description="Helical" evidence="1">
    <location>
        <begin position="262"/>
        <end position="280"/>
    </location>
</feature>
<feature type="transmembrane region" description="Helical" evidence="1">
    <location>
        <begin position="125"/>
        <end position="143"/>
    </location>
</feature>
<evidence type="ECO:0000259" key="2">
    <source>
        <dbReference type="Pfam" id="PF00892"/>
    </source>
</evidence>
<proteinExistence type="predicted"/>
<name>A0A2U2DWE3_9HYPH</name>
<gene>
    <name evidence="3" type="ORF">DEM27_07970</name>
</gene>
<feature type="domain" description="EamA" evidence="2">
    <location>
        <begin position="6"/>
        <end position="140"/>
    </location>
</feature>
<feature type="transmembrane region" description="Helical" evidence="1">
    <location>
        <begin position="149"/>
        <end position="168"/>
    </location>
</feature>
<feature type="transmembrane region" description="Helical" evidence="1">
    <location>
        <begin position="240"/>
        <end position="256"/>
    </location>
</feature>
<dbReference type="Pfam" id="PF00892">
    <property type="entry name" value="EamA"/>
    <property type="match status" value="2"/>
</dbReference>
<keyword evidence="1" id="KW-1133">Transmembrane helix</keyword>
<comment type="caution">
    <text evidence="3">The sequence shown here is derived from an EMBL/GenBank/DDBJ whole genome shotgun (WGS) entry which is preliminary data.</text>
</comment>
<dbReference type="EMBL" id="QFBC01000002">
    <property type="protein sequence ID" value="PWE57626.1"/>
    <property type="molecule type" value="Genomic_DNA"/>
</dbReference>
<dbReference type="SUPFAM" id="SSF103481">
    <property type="entry name" value="Multidrug resistance efflux transporter EmrE"/>
    <property type="match status" value="2"/>
</dbReference>
<evidence type="ECO:0000256" key="1">
    <source>
        <dbReference type="SAM" id="Phobius"/>
    </source>
</evidence>
<dbReference type="PANTHER" id="PTHR22911">
    <property type="entry name" value="ACYL-MALONYL CONDENSING ENZYME-RELATED"/>
    <property type="match status" value="1"/>
</dbReference>
<dbReference type="PANTHER" id="PTHR22911:SF103">
    <property type="entry name" value="BLR2811 PROTEIN"/>
    <property type="match status" value="1"/>
</dbReference>
<feature type="domain" description="EamA" evidence="2">
    <location>
        <begin position="151"/>
        <end position="278"/>
    </location>
</feature>
<dbReference type="Gene3D" id="1.10.3730.20">
    <property type="match status" value="1"/>
</dbReference>
<feature type="transmembrane region" description="Helical" evidence="1">
    <location>
        <begin position="180"/>
        <end position="202"/>
    </location>
</feature>